<evidence type="ECO:0000313" key="10">
    <source>
        <dbReference type="EMBL" id="TPG34564.1"/>
    </source>
</evidence>
<dbReference type="PIRSF" id="PIRSF000521">
    <property type="entry name" value="Transaminase_4ab_Lys_Orn"/>
    <property type="match status" value="1"/>
</dbReference>
<evidence type="ECO:0000256" key="3">
    <source>
        <dbReference type="ARBA" id="ARBA00013071"/>
    </source>
</evidence>
<evidence type="ECO:0000256" key="5">
    <source>
        <dbReference type="ARBA" id="ARBA00022679"/>
    </source>
</evidence>
<dbReference type="SUPFAM" id="SSF53383">
    <property type="entry name" value="PLP-dependent transferases"/>
    <property type="match status" value="1"/>
</dbReference>
<evidence type="ECO:0000256" key="1">
    <source>
        <dbReference type="ARBA" id="ARBA00001933"/>
    </source>
</evidence>
<dbReference type="OrthoDB" id="9801052at2"/>
<comment type="similarity">
    <text evidence="2 9">Belongs to the class-III pyridoxal-phosphate-dependent aminotransferase family.</text>
</comment>
<evidence type="ECO:0000256" key="4">
    <source>
        <dbReference type="ARBA" id="ARBA00022576"/>
    </source>
</evidence>
<keyword evidence="5 10" id="KW-0808">Transferase</keyword>
<dbReference type="Gene3D" id="3.90.1150.10">
    <property type="entry name" value="Aspartate Aminotransferase, domain 1"/>
    <property type="match status" value="1"/>
</dbReference>
<dbReference type="InterPro" id="IPR017657">
    <property type="entry name" value="L-lysine_6-transaminase"/>
</dbReference>
<protein>
    <recommendedName>
        <fullName evidence="8">L-lysine-epsilon aminotransferase</fullName>
        <ecNumber evidence="3">2.6.1.36</ecNumber>
    </recommendedName>
    <alternativeName>
        <fullName evidence="7">Lysine 6-aminotransferase</fullName>
    </alternativeName>
</protein>
<dbReference type="Proteomes" id="UP000320095">
    <property type="component" value="Unassembled WGS sequence"/>
</dbReference>
<dbReference type="GO" id="GO:0045484">
    <property type="term" value="F:L-lysine 6-transaminase activity"/>
    <property type="evidence" value="ECO:0007669"/>
    <property type="project" value="UniProtKB-EC"/>
</dbReference>
<proteinExistence type="inferred from homology"/>
<keyword evidence="6 9" id="KW-0663">Pyridoxal phosphate</keyword>
<evidence type="ECO:0000256" key="9">
    <source>
        <dbReference type="RuleBase" id="RU003560"/>
    </source>
</evidence>
<dbReference type="Gene3D" id="3.40.640.10">
    <property type="entry name" value="Type I PLP-dependent aspartate aminotransferase-like (Major domain)"/>
    <property type="match status" value="1"/>
</dbReference>
<keyword evidence="11" id="KW-1185">Reference proteome</keyword>
<evidence type="ECO:0000256" key="8">
    <source>
        <dbReference type="ARBA" id="ARBA00050040"/>
    </source>
</evidence>
<comment type="caution">
    <text evidence="10">The sequence shown here is derived from an EMBL/GenBank/DDBJ whole genome shotgun (WGS) entry which is preliminary data.</text>
</comment>
<dbReference type="RefSeq" id="WP_140691493.1">
    <property type="nucleotide sequence ID" value="NZ_RCZG01000004.1"/>
</dbReference>
<accession>A0A502EB44</accession>
<dbReference type="Pfam" id="PF00202">
    <property type="entry name" value="Aminotran_3"/>
    <property type="match status" value="1"/>
</dbReference>
<dbReference type="CDD" id="cd00610">
    <property type="entry name" value="OAT_like"/>
    <property type="match status" value="1"/>
</dbReference>
<evidence type="ECO:0000256" key="7">
    <source>
        <dbReference type="ARBA" id="ARBA00030921"/>
    </source>
</evidence>
<gene>
    <name evidence="10" type="ORF">EAH80_13640</name>
</gene>
<dbReference type="GO" id="GO:0009450">
    <property type="term" value="P:gamma-aminobutyric acid catabolic process"/>
    <property type="evidence" value="ECO:0007669"/>
    <property type="project" value="TreeGrafter"/>
</dbReference>
<evidence type="ECO:0000256" key="2">
    <source>
        <dbReference type="ARBA" id="ARBA00008954"/>
    </source>
</evidence>
<dbReference type="InterPro" id="IPR015421">
    <property type="entry name" value="PyrdxlP-dep_Trfase_major"/>
</dbReference>
<dbReference type="InterPro" id="IPR015422">
    <property type="entry name" value="PyrdxlP-dep_Trfase_small"/>
</dbReference>
<dbReference type="EC" id="2.6.1.36" evidence="3"/>
<evidence type="ECO:0000256" key="6">
    <source>
        <dbReference type="ARBA" id="ARBA00022898"/>
    </source>
</evidence>
<keyword evidence="4 10" id="KW-0032">Aminotransferase</keyword>
<dbReference type="NCBIfam" id="TIGR03251">
    <property type="entry name" value="LAT_fam"/>
    <property type="match status" value="1"/>
</dbReference>
<dbReference type="InterPro" id="IPR005814">
    <property type="entry name" value="Aminotrans_3"/>
</dbReference>
<dbReference type="InterPro" id="IPR015424">
    <property type="entry name" value="PyrdxlP-dep_Trfase"/>
</dbReference>
<comment type="cofactor">
    <cofactor evidence="1">
        <name>pyridoxal 5'-phosphate</name>
        <dbReference type="ChEBI" id="CHEBI:597326"/>
    </cofactor>
</comment>
<dbReference type="PANTHER" id="PTHR43206:SF2">
    <property type="entry name" value="4-AMINOBUTYRATE AMINOTRANSFERASE GABT"/>
    <property type="match status" value="1"/>
</dbReference>
<evidence type="ECO:0000313" key="11">
    <source>
        <dbReference type="Proteomes" id="UP000320095"/>
    </source>
</evidence>
<dbReference type="EMBL" id="RCZG01000004">
    <property type="protein sequence ID" value="TPG34564.1"/>
    <property type="molecule type" value="Genomic_DNA"/>
</dbReference>
<sequence length="444" mass="48347">MTAVLPLHDLKPGSHVAPDDVRDVLSRSILADGLDFVLDVDRSAGSFLVDARTGERYLDMFTFFASSALGMNHPALADDHEFRAELAAAAVNKPSNSDVYSVPMARFVETFARVLGDPALPHLFFVDGGALAVENALKVAFDWKSRLNESHGIDPALGTKVLHLQGAFHGRSGYTLSLTNTDPNKVARFPKFDWPRIDAPYLRPGANMADLEAESLRQARAAFEANPHDIACFIAEPIQGEGGDRHIRAEFFAAMRALCDEFDALLIFDEVQTGCGMTGTAWAYQQLGVTPDVVAFGKKTQVCGVMAGRRVDDVADNVFAVSSRINSTWGGNLTDMVRSRRILETIEADGLLAHAAEEGRHLLDRLEELAAEFPGVVVDPRGRGLMCAFSMPTAAQRDQLIQRLWDRHVIMLASGSDSVRFRPALTATRQDIDAAVDAVRAALS</sequence>
<dbReference type="GO" id="GO:0017000">
    <property type="term" value="P:antibiotic biosynthetic process"/>
    <property type="evidence" value="ECO:0007669"/>
    <property type="project" value="InterPro"/>
</dbReference>
<name>A0A502EB44_9MYCO</name>
<dbReference type="PANTHER" id="PTHR43206">
    <property type="entry name" value="AMINOTRANSFERASE"/>
    <property type="match status" value="1"/>
</dbReference>
<organism evidence="10 11">
    <name type="scientific">Mycolicibacterium hodleri</name>
    <dbReference type="NCBI Taxonomy" id="49897"/>
    <lineage>
        <taxon>Bacteria</taxon>
        <taxon>Bacillati</taxon>
        <taxon>Actinomycetota</taxon>
        <taxon>Actinomycetes</taxon>
        <taxon>Mycobacteriales</taxon>
        <taxon>Mycobacteriaceae</taxon>
        <taxon>Mycolicibacterium</taxon>
    </lineage>
</organism>
<dbReference type="AlphaFoldDB" id="A0A502EB44"/>
<reference evidence="10 11" key="1">
    <citation type="journal article" date="2019" name="Environ. Microbiol.">
        <title>Species interactions and distinct microbial communities in high Arctic permafrost affected cryosols are associated with the CH4 and CO2 gas fluxes.</title>
        <authorList>
            <person name="Altshuler I."/>
            <person name="Hamel J."/>
            <person name="Turney S."/>
            <person name="Magnuson E."/>
            <person name="Levesque R."/>
            <person name="Greer C."/>
            <person name="Whyte L.G."/>
        </authorList>
    </citation>
    <scope>NUCLEOTIDE SEQUENCE [LARGE SCALE GENOMIC DNA]</scope>
    <source>
        <strain evidence="10 11">S5.20</strain>
    </source>
</reference>
<dbReference type="GO" id="GO:0030170">
    <property type="term" value="F:pyridoxal phosphate binding"/>
    <property type="evidence" value="ECO:0007669"/>
    <property type="project" value="InterPro"/>
</dbReference>